<evidence type="ECO:0000313" key="1">
    <source>
        <dbReference type="EMBL" id="KAG5979823.1"/>
    </source>
</evidence>
<keyword evidence="2" id="KW-1185">Reference proteome</keyword>
<feature type="non-terminal residue" evidence="1">
    <location>
        <position position="56"/>
    </location>
</feature>
<protein>
    <submittedName>
        <fullName evidence="1">Uncharacterized protein</fullName>
    </submittedName>
</protein>
<feature type="non-terminal residue" evidence="1">
    <location>
        <position position="1"/>
    </location>
</feature>
<sequence length="56" mass="6029">PFACPTSMSVTCAYEAGYIGCCEPNKDCVDIKTACIDYPAVSAGACRDRKDYHTIC</sequence>
<evidence type="ECO:0000313" key="2">
    <source>
        <dbReference type="Proteomes" id="UP000748025"/>
    </source>
</evidence>
<name>A0A9P7N2M6_9HYPO</name>
<accession>A0A9P7N2M6</accession>
<dbReference type="OrthoDB" id="4814718at2759"/>
<reference evidence="1" key="1">
    <citation type="journal article" date="2020" name="bioRxiv">
        <title>Whole genome comparisons of ergot fungi reveals the divergence and evolution of species within the genus Claviceps are the result of varying mechanisms driving genome evolution and host range expansion.</title>
        <authorList>
            <person name="Wyka S.A."/>
            <person name="Mondo S.J."/>
            <person name="Liu M."/>
            <person name="Dettman J."/>
            <person name="Nalam V."/>
            <person name="Broders K.D."/>
        </authorList>
    </citation>
    <scope>NUCLEOTIDE SEQUENCE</scope>
    <source>
        <strain evidence="1">CCC 602</strain>
    </source>
</reference>
<dbReference type="EMBL" id="SRPW01004879">
    <property type="protein sequence ID" value="KAG5979823.1"/>
    <property type="molecule type" value="Genomic_DNA"/>
</dbReference>
<organism evidence="1 2">
    <name type="scientific">Claviceps pusilla</name>
    <dbReference type="NCBI Taxonomy" id="123648"/>
    <lineage>
        <taxon>Eukaryota</taxon>
        <taxon>Fungi</taxon>
        <taxon>Dikarya</taxon>
        <taxon>Ascomycota</taxon>
        <taxon>Pezizomycotina</taxon>
        <taxon>Sordariomycetes</taxon>
        <taxon>Hypocreomycetidae</taxon>
        <taxon>Hypocreales</taxon>
        <taxon>Clavicipitaceae</taxon>
        <taxon>Claviceps</taxon>
    </lineage>
</organism>
<proteinExistence type="predicted"/>
<dbReference type="AlphaFoldDB" id="A0A9P7N2M6"/>
<gene>
    <name evidence="1" type="ORF">E4U43_006824</name>
</gene>
<dbReference type="Proteomes" id="UP000748025">
    <property type="component" value="Unassembled WGS sequence"/>
</dbReference>
<comment type="caution">
    <text evidence="1">The sequence shown here is derived from an EMBL/GenBank/DDBJ whole genome shotgun (WGS) entry which is preliminary data.</text>
</comment>